<dbReference type="PATRIC" id="fig|1769779.3.peg.2126"/>
<comment type="similarity">
    <text evidence="1 3">Belongs to the sulfur carrier protein TusA family.</text>
</comment>
<dbReference type="PROSITE" id="PS01148">
    <property type="entry name" value="UPF0033"/>
    <property type="match status" value="1"/>
</dbReference>
<evidence type="ECO:0000313" key="6">
    <source>
        <dbReference type="EMBL" id="AOS97546.1"/>
    </source>
</evidence>
<dbReference type="PANTHER" id="PTHR33279:SF2">
    <property type="entry name" value="SULFUR CARRIER PROTEIN TUSA"/>
    <property type="match status" value="1"/>
</dbReference>
<protein>
    <recommendedName>
        <fullName evidence="3">Sulfur carrier protein TusA</fullName>
    </recommendedName>
</protein>
<dbReference type="InterPro" id="IPR022931">
    <property type="entry name" value="Sulphur_carrier_TusA"/>
</dbReference>
<name>A0A1C9W8S5_9GAMM</name>
<evidence type="ECO:0000313" key="7">
    <source>
        <dbReference type="Proteomes" id="UP000095672"/>
    </source>
</evidence>
<gene>
    <name evidence="6" type="primary">tusA_2</name>
    <name evidence="3" type="synonym">tusA</name>
    <name evidence="6" type="ORF">AUP74_02123</name>
</gene>
<accession>A0A1C9W8S5</accession>
<dbReference type="GO" id="GO:0005737">
    <property type="term" value="C:cytoplasm"/>
    <property type="evidence" value="ECO:0007669"/>
    <property type="project" value="UniProtKB-SubCell"/>
</dbReference>
<feature type="domain" description="UPF0033" evidence="5">
    <location>
        <begin position="32"/>
        <end position="56"/>
    </location>
</feature>
<dbReference type="GO" id="GO:0097163">
    <property type="term" value="F:sulfur carrier activity"/>
    <property type="evidence" value="ECO:0007669"/>
    <property type="project" value="UniProtKB-UniRule"/>
</dbReference>
<dbReference type="STRING" id="1769779.AUP74_02123"/>
<keyword evidence="6" id="KW-0808">Transferase</keyword>
<dbReference type="Pfam" id="PF01206">
    <property type="entry name" value="TusA"/>
    <property type="match status" value="1"/>
</dbReference>
<dbReference type="PANTHER" id="PTHR33279">
    <property type="entry name" value="SULFUR CARRIER PROTEIN YEDF-RELATED"/>
    <property type="match status" value="1"/>
</dbReference>
<dbReference type="AlphaFoldDB" id="A0A1C9W8S5"/>
<dbReference type="KEGG" id="micc:AUP74_02123"/>
<dbReference type="EMBL" id="CP014143">
    <property type="protein sequence ID" value="AOS97546.1"/>
    <property type="molecule type" value="Genomic_DNA"/>
</dbReference>
<feature type="active site" description="Cysteine persulfide intermediate" evidence="3">
    <location>
        <position position="39"/>
    </location>
</feature>
<dbReference type="GO" id="GO:0002143">
    <property type="term" value="P:tRNA wobble position uridine thiolation"/>
    <property type="evidence" value="ECO:0007669"/>
    <property type="project" value="InterPro"/>
</dbReference>
<evidence type="ECO:0000256" key="1">
    <source>
        <dbReference type="ARBA" id="ARBA00008984"/>
    </source>
</evidence>
<dbReference type="SUPFAM" id="SSF64307">
    <property type="entry name" value="SirA-like"/>
    <property type="match status" value="1"/>
</dbReference>
<feature type="region of interest" description="Disordered" evidence="4">
    <location>
        <begin position="1"/>
        <end position="29"/>
    </location>
</feature>
<proteinExistence type="inferred from homology"/>
<dbReference type="NCBIfam" id="NF001423">
    <property type="entry name" value="PRK00299.1"/>
    <property type="match status" value="1"/>
</dbReference>
<dbReference type="InterPro" id="IPR001455">
    <property type="entry name" value="TusA-like"/>
</dbReference>
<evidence type="ECO:0000256" key="4">
    <source>
        <dbReference type="SAM" id="MobiDB-lite"/>
    </source>
</evidence>
<evidence type="ECO:0000259" key="5">
    <source>
        <dbReference type="PROSITE" id="PS01148"/>
    </source>
</evidence>
<organism evidence="6 7">
    <name type="scientific">Microbulbifer aggregans</name>
    <dbReference type="NCBI Taxonomy" id="1769779"/>
    <lineage>
        <taxon>Bacteria</taxon>
        <taxon>Pseudomonadati</taxon>
        <taxon>Pseudomonadota</taxon>
        <taxon>Gammaproteobacteria</taxon>
        <taxon>Cellvibrionales</taxon>
        <taxon>Microbulbiferaceae</taxon>
        <taxon>Microbulbifer</taxon>
    </lineage>
</organism>
<dbReference type="InterPro" id="IPR036868">
    <property type="entry name" value="TusA-like_sf"/>
</dbReference>
<reference evidence="7" key="1">
    <citation type="submission" date="2016-01" db="EMBL/GenBank/DDBJ databases">
        <title>Complete genome sequence of Microbulbifer sp. CCB-MM1, a halophile isolated from Matang Mangrove Forest, Perak.</title>
        <authorList>
            <person name="Moh T.H."/>
            <person name="Dinesh B."/>
            <person name="Lau N.-S."/>
            <person name="Go F."/>
            <person name="Alexander Chong S.-C."/>
        </authorList>
    </citation>
    <scope>NUCLEOTIDE SEQUENCE [LARGE SCALE GENOMIC DNA]</scope>
    <source>
        <strain evidence="7">CCB-MM1</strain>
    </source>
</reference>
<dbReference type="GO" id="GO:0016740">
    <property type="term" value="F:transferase activity"/>
    <property type="evidence" value="ECO:0007669"/>
    <property type="project" value="UniProtKB-KW"/>
</dbReference>
<dbReference type="Gene3D" id="3.30.110.40">
    <property type="entry name" value="TusA-like domain"/>
    <property type="match status" value="1"/>
</dbReference>
<dbReference type="Proteomes" id="UP000095672">
    <property type="component" value="Chromosome"/>
</dbReference>
<sequence>MRGNLAAESGKFAGDDLRQLPENSPMKSEHTLDARGLLCPEPVMMLHAAVRKVAPGEVLQMLATDPSTQRDVPKFCQFLGYELVDHREEESEFVYWIRKAEA</sequence>
<evidence type="ECO:0000256" key="2">
    <source>
        <dbReference type="ARBA" id="ARBA00022490"/>
    </source>
</evidence>
<dbReference type="CDD" id="cd03423">
    <property type="entry name" value="SirA"/>
    <property type="match status" value="1"/>
</dbReference>
<evidence type="ECO:0000256" key="3">
    <source>
        <dbReference type="HAMAP-Rule" id="MF_00413"/>
    </source>
</evidence>
<comment type="subcellular location">
    <subcellularLocation>
        <location evidence="3">Cytoplasm</location>
    </subcellularLocation>
</comment>
<keyword evidence="7" id="KW-1185">Reference proteome</keyword>
<dbReference type="HAMAP" id="MF_00413">
    <property type="entry name" value="Thiourid_synth_A"/>
    <property type="match status" value="1"/>
</dbReference>
<keyword evidence="2 3" id="KW-0963">Cytoplasm</keyword>
<comment type="function">
    <text evidence="3">Sulfur carrier protein which probably makes part of a sulfur-relay system.</text>
</comment>